<dbReference type="Gene3D" id="3.30.300.30">
    <property type="match status" value="1"/>
</dbReference>
<accession>A0A5C8PPY2</accession>
<dbReference type="Proteomes" id="UP000321638">
    <property type="component" value="Unassembled WGS sequence"/>
</dbReference>
<dbReference type="InterPro" id="IPR020845">
    <property type="entry name" value="AMP-binding_CS"/>
</dbReference>
<dbReference type="EC" id="6.2.1.44" evidence="4"/>
<gene>
    <name evidence="8" type="ORF">FHP25_10005</name>
</gene>
<dbReference type="InterPro" id="IPR045851">
    <property type="entry name" value="AMP-bd_C_sf"/>
</dbReference>
<feature type="domain" description="AMP-dependent synthetase/ligase" evidence="6">
    <location>
        <begin position="10"/>
        <end position="372"/>
    </location>
</feature>
<dbReference type="SUPFAM" id="SSF56801">
    <property type="entry name" value="Acetyl-CoA synthetase-like"/>
    <property type="match status" value="1"/>
</dbReference>
<dbReference type="InterPro" id="IPR042099">
    <property type="entry name" value="ANL_N_sf"/>
</dbReference>
<keyword evidence="2 8" id="KW-0436">Ligase</keyword>
<evidence type="ECO:0000256" key="5">
    <source>
        <dbReference type="ARBA" id="ARBA00067668"/>
    </source>
</evidence>
<evidence type="ECO:0000256" key="4">
    <source>
        <dbReference type="ARBA" id="ARBA00066616"/>
    </source>
</evidence>
<dbReference type="OrthoDB" id="9803968at2"/>
<dbReference type="Gene3D" id="3.40.50.12780">
    <property type="entry name" value="N-terminal domain of ligase-like"/>
    <property type="match status" value="1"/>
</dbReference>
<name>A0A5C8PPY2_9HYPH</name>
<reference evidence="8 9" key="1">
    <citation type="submission" date="2019-06" db="EMBL/GenBank/DDBJ databases">
        <title>New taxonomy in bacterial strain CC-CFT640, isolated from vineyard.</title>
        <authorList>
            <person name="Lin S.-Y."/>
            <person name="Tsai C.-F."/>
            <person name="Young C.-C."/>
        </authorList>
    </citation>
    <scope>NUCLEOTIDE SEQUENCE [LARGE SCALE GENOMIC DNA]</scope>
    <source>
        <strain evidence="8 9">CC-CFT640</strain>
    </source>
</reference>
<evidence type="ECO:0000259" key="7">
    <source>
        <dbReference type="Pfam" id="PF13193"/>
    </source>
</evidence>
<comment type="similarity">
    <text evidence="1">Belongs to the ATP-dependent AMP-binding enzyme family.</text>
</comment>
<evidence type="ECO:0000256" key="3">
    <source>
        <dbReference type="ARBA" id="ARBA00051915"/>
    </source>
</evidence>
<comment type="caution">
    <text evidence="8">The sequence shown here is derived from an EMBL/GenBank/DDBJ whole genome shotgun (WGS) entry which is preliminary data.</text>
</comment>
<evidence type="ECO:0000259" key="6">
    <source>
        <dbReference type="Pfam" id="PF00501"/>
    </source>
</evidence>
<dbReference type="GO" id="GO:0006631">
    <property type="term" value="P:fatty acid metabolic process"/>
    <property type="evidence" value="ECO:0007669"/>
    <property type="project" value="TreeGrafter"/>
</dbReference>
<dbReference type="InterPro" id="IPR000873">
    <property type="entry name" value="AMP-dep_synth/lig_dom"/>
</dbReference>
<dbReference type="EMBL" id="VDUZ01000009">
    <property type="protein sequence ID" value="TXL77094.1"/>
    <property type="molecule type" value="Genomic_DNA"/>
</dbReference>
<evidence type="ECO:0000313" key="8">
    <source>
        <dbReference type="EMBL" id="TXL77094.1"/>
    </source>
</evidence>
<dbReference type="Pfam" id="PF00501">
    <property type="entry name" value="AMP-binding"/>
    <property type="match status" value="1"/>
</dbReference>
<comment type="catalytic activity">
    <reaction evidence="3">
        <text>3-(methylsulfanyl)propanoate + ATP + CoA = 3-(methylsulfanyl)propanoyl-CoA + AMP + diphosphate</text>
        <dbReference type="Rhea" id="RHEA:43052"/>
        <dbReference type="ChEBI" id="CHEBI:30616"/>
        <dbReference type="ChEBI" id="CHEBI:33019"/>
        <dbReference type="ChEBI" id="CHEBI:49016"/>
        <dbReference type="ChEBI" id="CHEBI:57287"/>
        <dbReference type="ChEBI" id="CHEBI:82815"/>
        <dbReference type="ChEBI" id="CHEBI:456215"/>
        <dbReference type="EC" id="6.2.1.44"/>
    </reaction>
    <physiologicalReaction direction="left-to-right" evidence="3">
        <dbReference type="Rhea" id="RHEA:43053"/>
    </physiologicalReaction>
</comment>
<dbReference type="AlphaFoldDB" id="A0A5C8PPY2"/>
<evidence type="ECO:0000256" key="2">
    <source>
        <dbReference type="ARBA" id="ARBA00022598"/>
    </source>
</evidence>
<dbReference type="PANTHER" id="PTHR43201">
    <property type="entry name" value="ACYL-COA SYNTHETASE"/>
    <property type="match status" value="1"/>
</dbReference>
<proteinExistence type="inferred from homology"/>
<dbReference type="RefSeq" id="WP_147846794.1">
    <property type="nucleotide sequence ID" value="NZ_VDUZ01000009.1"/>
</dbReference>
<dbReference type="Pfam" id="PF13193">
    <property type="entry name" value="AMP-binding_C"/>
    <property type="match status" value="1"/>
</dbReference>
<dbReference type="PROSITE" id="PS00455">
    <property type="entry name" value="AMP_BINDING"/>
    <property type="match status" value="1"/>
</dbReference>
<evidence type="ECO:0000313" key="9">
    <source>
        <dbReference type="Proteomes" id="UP000321638"/>
    </source>
</evidence>
<dbReference type="GO" id="GO:0031956">
    <property type="term" value="F:medium-chain fatty acid-CoA ligase activity"/>
    <property type="evidence" value="ECO:0007669"/>
    <property type="project" value="TreeGrafter"/>
</dbReference>
<evidence type="ECO:0000256" key="1">
    <source>
        <dbReference type="ARBA" id="ARBA00006432"/>
    </source>
</evidence>
<protein>
    <recommendedName>
        <fullName evidence="5">3-methylmercaptopropionyl-CoA ligase</fullName>
        <ecNumber evidence="4">6.2.1.44</ecNumber>
    </recommendedName>
</protein>
<sequence>MTTAVSGTVEHWAAVKPDAIAIIEGDRTLTYRAWNDAADRIAAGLHARGVGRGDIVVLRTQIRLEWAVLSAALGKLGCSLLALNWRLTPAETQYVLGNSGAAVFVCDDADPAALAPAFAGLPIKLAVSIDTPAPGFVSCEALAQEPDAPRVSAGTPPLIIYTSGTTGLPKGVVMNTQQIAKTDRKAAEYLQDVAGSRPQVAGDVVLLTLPMHHGAGPAALWGALRLGNPIVLMRRFDPAGTLDLIARHKVTVWTGVPTMYKRIAALPREELARHDMSSLRLLGVGAAPVPPALKDWIDSYFGAGLLSEGYGSTETGMITHLAPGMHRTKPGSSGLPHRHVDIRIRDEAGANLPVGSVGEIWVRTPATIRQYLNGKALSADTLDADGFFRVGDVGRVDEDGYLFITDRAKDMIISGGVNIYPAEIEAALLRHPAVQDAAVIGIPDDEFGEQVKAFIELKPGAKATPDDIAAHARDHLASYKRPKSIDVVGELPRNTMGKLLKRELREPFWKGRERKV</sequence>
<feature type="domain" description="AMP-binding enzyme C-terminal" evidence="7">
    <location>
        <begin position="423"/>
        <end position="498"/>
    </location>
</feature>
<dbReference type="InterPro" id="IPR025110">
    <property type="entry name" value="AMP-bd_C"/>
</dbReference>
<dbReference type="FunFam" id="3.30.300.30:FF:000008">
    <property type="entry name" value="2,3-dihydroxybenzoate-AMP ligase"/>
    <property type="match status" value="1"/>
</dbReference>
<keyword evidence="9" id="KW-1185">Reference proteome</keyword>
<organism evidence="8 9">
    <name type="scientific">Vineibacter terrae</name>
    <dbReference type="NCBI Taxonomy" id="2586908"/>
    <lineage>
        <taxon>Bacteria</taxon>
        <taxon>Pseudomonadati</taxon>
        <taxon>Pseudomonadota</taxon>
        <taxon>Alphaproteobacteria</taxon>
        <taxon>Hyphomicrobiales</taxon>
        <taxon>Vineibacter</taxon>
    </lineage>
</organism>
<dbReference type="PANTHER" id="PTHR43201:SF5">
    <property type="entry name" value="MEDIUM-CHAIN ACYL-COA LIGASE ACSF2, MITOCHONDRIAL"/>
    <property type="match status" value="1"/>
</dbReference>